<proteinExistence type="inferred from homology"/>
<dbReference type="Pfam" id="PF02653">
    <property type="entry name" value="BPD_transp_2"/>
    <property type="match status" value="1"/>
</dbReference>
<sequence length="302" mass="31212">MSLQFLADGLLAGLLIGLGAIGVTLTYAMLRFANFAHGEMMSFGAYVAWSASFLLSALAGTAWPAMGPFSITAAVLLGGLAAMILTAGLALLLDRLLFRHLAGRGEAITLVIASFGASMALRSLIEFAFSSSPLYFSSDLQIAVRLGMGIRVTPDQLALIGLTLCLLLAIHLLVTRTQAGRAMRAVAENPTLAAVVGLDVRRVVGLTWVMGGALAAAAGTMAGILVQIRPNMGFDFLLPLFSAAILGGIGSIPGAILGGIVIGLAEAACVQFVGAEWRAAVAFLILVLLLLLRPRGFFGEAA</sequence>
<keyword evidence="7 10" id="KW-1133">Transmembrane helix</keyword>
<keyword evidence="3" id="KW-1003">Cell membrane</keyword>
<comment type="similarity">
    <text evidence="9">Belongs to the binding-protein-dependent transport system permease family. LivHM subfamily.</text>
</comment>
<feature type="transmembrane region" description="Helical" evidence="10">
    <location>
        <begin position="42"/>
        <end position="63"/>
    </location>
</feature>
<feature type="transmembrane region" description="Helical" evidence="10">
    <location>
        <begin position="6"/>
        <end position="30"/>
    </location>
</feature>
<dbReference type="GO" id="GO:0042941">
    <property type="term" value="P:D-alanine transmembrane transport"/>
    <property type="evidence" value="ECO:0007669"/>
    <property type="project" value="TreeGrafter"/>
</dbReference>
<keyword evidence="12" id="KW-1185">Reference proteome</keyword>
<dbReference type="GO" id="GO:1903806">
    <property type="term" value="P:L-isoleucine import across plasma membrane"/>
    <property type="evidence" value="ECO:0007669"/>
    <property type="project" value="TreeGrafter"/>
</dbReference>
<dbReference type="PANTHER" id="PTHR11795">
    <property type="entry name" value="BRANCHED-CHAIN AMINO ACID TRANSPORT SYSTEM PERMEASE PROTEIN LIVH"/>
    <property type="match status" value="1"/>
</dbReference>
<dbReference type="GO" id="GO:0015192">
    <property type="term" value="F:L-phenylalanine transmembrane transporter activity"/>
    <property type="evidence" value="ECO:0007669"/>
    <property type="project" value="TreeGrafter"/>
</dbReference>
<evidence type="ECO:0000256" key="4">
    <source>
        <dbReference type="ARBA" id="ARBA00022519"/>
    </source>
</evidence>
<dbReference type="RefSeq" id="WP_088562058.1">
    <property type="nucleotide sequence ID" value="NZ_FYEH01000009.1"/>
</dbReference>
<evidence type="ECO:0000256" key="9">
    <source>
        <dbReference type="ARBA" id="ARBA00037998"/>
    </source>
</evidence>
<keyword evidence="2" id="KW-0813">Transport</keyword>
<dbReference type="CDD" id="cd06582">
    <property type="entry name" value="TM_PBP1_LivH_like"/>
    <property type="match status" value="1"/>
</dbReference>
<reference evidence="11 12" key="1">
    <citation type="submission" date="2017-06" db="EMBL/GenBank/DDBJ databases">
        <authorList>
            <person name="Kim H.J."/>
            <person name="Triplett B.A."/>
        </authorList>
    </citation>
    <scope>NUCLEOTIDE SEQUENCE [LARGE SCALE GENOMIC DNA]</scope>
    <source>
        <strain evidence="11 12">B29T1</strain>
    </source>
</reference>
<dbReference type="GO" id="GO:0015808">
    <property type="term" value="P:L-alanine transport"/>
    <property type="evidence" value="ECO:0007669"/>
    <property type="project" value="TreeGrafter"/>
</dbReference>
<keyword evidence="4" id="KW-0997">Cell inner membrane</keyword>
<evidence type="ECO:0000313" key="12">
    <source>
        <dbReference type="Proteomes" id="UP000197065"/>
    </source>
</evidence>
<feature type="transmembrane region" description="Helical" evidence="10">
    <location>
        <begin position="277"/>
        <end position="294"/>
    </location>
</feature>
<evidence type="ECO:0000313" key="11">
    <source>
        <dbReference type="EMBL" id="SNB72578.1"/>
    </source>
</evidence>
<gene>
    <name evidence="11" type="ORF">SAMN07250955_109126</name>
</gene>
<evidence type="ECO:0000256" key="1">
    <source>
        <dbReference type="ARBA" id="ARBA00004651"/>
    </source>
</evidence>
<comment type="subcellular location">
    <subcellularLocation>
        <location evidence="1">Cell membrane</location>
        <topology evidence="1">Multi-pass membrane protein</topology>
    </subcellularLocation>
</comment>
<dbReference type="PANTHER" id="PTHR11795:SF371">
    <property type="entry name" value="HIGH-AFFINITY BRANCHED-CHAIN AMINO ACID TRANSPORT SYSTEM PERMEASE PROTEIN LIVH"/>
    <property type="match status" value="1"/>
</dbReference>
<dbReference type="InterPro" id="IPR052157">
    <property type="entry name" value="BCAA_transport_permease"/>
</dbReference>
<evidence type="ECO:0000256" key="8">
    <source>
        <dbReference type="ARBA" id="ARBA00023136"/>
    </source>
</evidence>
<evidence type="ECO:0000256" key="2">
    <source>
        <dbReference type="ARBA" id="ARBA00022448"/>
    </source>
</evidence>
<dbReference type="GO" id="GO:0015190">
    <property type="term" value="F:L-leucine transmembrane transporter activity"/>
    <property type="evidence" value="ECO:0007669"/>
    <property type="project" value="TreeGrafter"/>
</dbReference>
<feature type="transmembrane region" description="Helical" evidence="10">
    <location>
        <begin position="105"/>
        <end position="125"/>
    </location>
</feature>
<evidence type="ECO:0000256" key="3">
    <source>
        <dbReference type="ARBA" id="ARBA00022475"/>
    </source>
</evidence>
<dbReference type="GO" id="GO:0005304">
    <property type="term" value="F:L-valine transmembrane transporter activity"/>
    <property type="evidence" value="ECO:0007669"/>
    <property type="project" value="TreeGrafter"/>
</dbReference>
<keyword evidence="5 10" id="KW-0812">Transmembrane</keyword>
<dbReference type="InterPro" id="IPR001851">
    <property type="entry name" value="ABC_transp_permease"/>
</dbReference>
<dbReference type="GO" id="GO:0015188">
    <property type="term" value="F:L-isoleucine transmembrane transporter activity"/>
    <property type="evidence" value="ECO:0007669"/>
    <property type="project" value="TreeGrafter"/>
</dbReference>
<accession>A0A212RJH5</accession>
<evidence type="ECO:0000256" key="6">
    <source>
        <dbReference type="ARBA" id="ARBA00022970"/>
    </source>
</evidence>
<keyword evidence="6" id="KW-0029">Amino-acid transport</keyword>
<dbReference type="EMBL" id="FYEH01000009">
    <property type="protein sequence ID" value="SNB72578.1"/>
    <property type="molecule type" value="Genomic_DNA"/>
</dbReference>
<evidence type="ECO:0000256" key="5">
    <source>
        <dbReference type="ARBA" id="ARBA00022692"/>
    </source>
</evidence>
<protein>
    <submittedName>
        <fullName evidence="11">Amino acid/amide ABC transporter membrane protein 1, HAAT family</fullName>
    </submittedName>
</protein>
<feature type="transmembrane region" description="Helical" evidence="10">
    <location>
        <begin position="156"/>
        <end position="174"/>
    </location>
</feature>
<feature type="transmembrane region" description="Helical" evidence="10">
    <location>
        <begin position="69"/>
        <end position="93"/>
    </location>
</feature>
<dbReference type="Proteomes" id="UP000197065">
    <property type="component" value="Unassembled WGS sequence"/>
</dbReference>
<dbReference type="OrthoDB" id="9778908at2"/>
<evidence type="ECO:0000256" key="7">
    <source>
        <dbReference type="ARBA" id="ARBA00022989"/>
    </source>
</evidence>
<feature type="transmembrane region" description="Helical" evidence="10">
    <location>
        <begin position="206"/>
        <end position="228"/>
    </location>
</feature>
<dbReference type="AlphaFoldDB" id="A0A212RJH5"/>
<feature type="transmembrane region" description="Helical" evidence="10">
    <location>
        <begin position="240"/>
        <end position="265"/>
    </location>
</feature>
<evidence type="ECO:0000256" key="10">
    <source>
        <dbReference type="SAM" id="Phobius"/>
    </source>
</evidence>
<dbReference type="GO" id="GO:0005886">
    <property type="term" value="C:plasma membrane"/>
    <property type="evidence" value="ECO:0007669"/>
    <property type="project" value="UniProtKB-SubCell"/>
</dbReference>
<name>A0A212RJH5_9PROT</name>
<organism evidence="11 12">
    <name type="scientific">Arboricoccus pini</name>
    <dbReference type="NCBI Taxonomy" id="1963835"/>
    <lineage>
        <taxon>Bacteria</taxon>
        <taxon>Pseudomonadati</taxon>
        <taxon>Pseudomonadota</taxon>
        <taxon>Alphaproteobacteria</taxon>
        <taxon>Geminicoccales</taxon>
        <taxon>Geminicoccaceae</taxon>
        <taxon>Arboricoccus</taxon>
    </lineage>
</organism>
<keyword evidence="8 10" id="KW-0472">Membrane</keyword>